<protein>
    <submittedName>
        <fullName evidence="2">Uncharacterized protein</fullName>
    </submittedName>
</protein>
<feature type="compositionally biased region" description="Low complexity" evidence="1">
    <location>
        <begin position="273"/>
        <end position="287"/>
    </location>
</feature>
<dbReference type="AlphaFoldDB" id="K0TMP2"/>
<organism evidence="2 3">
    <name type="scientific">Thalassiosira oceanica</name>
    <name type="common">Marine diatom</name>
    <dbReference type="NCBI Taxonomy" id="159749"/>
    <lineage>
        <taxon>Eukaryota</taxon>
        <taxon>Sar</taxon>
        <taxon>Stramenopiles</taxon>
        <taxon>Ochrophyta</taxon>
        <taxon>Bacillariophyta</taxon>
        <taxon>Coscinodiscophyceae</taxon>
        <taxon>Thalassiosirophycidae</taxon>
        <taxon>Thalassiosirales</taxon>
        <taxon>Thalassiosiraceae</taxon>
        <taxon>Thalassiosira</taxon>
    </lineage>
</organism>
<feature type="region of interest" description="Disordered" evidence="1">
    <location>
        <begin position="267"/>
        <end position="287"/>
    </location>
</feature>
<comment type="caution">
    <text evidence="2">The sequence shown here is derived from an EMBL/GenBank/DDBJ whole genome shotgun (WGS) entry which is preliminary data.</text>
</comment>
<keyword evidence="3" id="KW-1185">Reference proteome</keyword>
<reference evidence="2 3" key="1">
    <citation type="journal article" date="2012" name="Genome Biol.">
        <title>Genome and low-iron response of an oceanic diatom adapted to chronic iron limitation.</title>
        <authorList>
            <person name="Lommer M."/>
            <person name="Specht M."/>
            <person name="Roy A.S."/>
            <person name="Kraemer L."/>
            <person name="Andreson R."/>
            <person name="Gutowska M.A."/>
            <person name="Wolf J."/>
            <person name="Bergner S.V."/>
            <person name="Schilhabel M.B."/>
            <person name="Klostermeier U.C."/>
            <person name="Beiko R.G."/>
            <person name="Rosenstiel P."/>
            <person name="Hippler M."/>
            <person name="Laroche J."/>
        </authorList>
    </citation>
    <scope>NUCLEOTIDE SEQUENCE [LARGE SCALE GENOMIC DNA]</scope>
    <source>
        <strain evidence="2 3">CCMP1005</strain>
    </source>
</reference>
<gene>
    <name evidence="2" type="ORF">THAOC_01839</name>
</gene>
<feature type="compositionally biased region" description="Polar residues" evidence="1">
    <location>
        <begin position="156"/>
        <end position="172"/>
    </location>
</feature>
<dbReference type="EMBL" id="AGNL01002202">
    <property type="protein sequence ID" value="EJK76401.1"/>
    <property type="molecule type" value="Genomic_DNA"/>
</dbReference>
<dbReference type="Proteomes" id="UP000266841">
    <property type="component" value="Unassembled WGS sequence"/>
</dbReference>
<feature type="region of interest" description="Disordered" evidence="1">
    <location>
        <begin position="1"/>
        <end position="57"/>
    </location>
</feature>
<name>K0TMP2_THAOC</name>
<evidence type="ECO:0000256" key="1">
    <source>
        <dbReference type="SAM" id="MobiDB-lite"/>
    </source>
</evidence>
<accession>K0TMP2</accession>
<evidence type="ECO:0000313" key="2">
    <source>
        <dbReference type="EMBL" id="EJK76401.1"/>
    </source>
</evidence>
<feature type="region of interest" description="Disordered" evidence="1">
    <location>
        <begin position="98"/>
        <end position="172"/>
    </location>
</feature>
<dbReference type="OrthoDB" id="57155at2759"/>
<feature type="compositionally biased region" description="Basic and acidic residues" evidence="1">
    <location>
        <begin position="130"/>
        <end position="143"/>
    </location>
</feature>
<sequence>MKHSSLLPFTGRKRRNSPALLARAAADERSSHGWRRRRLKSTPQQANPHHENNARPSIRIIDALKSEASVSTLTGPLATPSMPRLLAQDYYEQQAKPFLGSSYPSEEREHLRYKKTKRQGSNEGFNGCDESPRGVDQFRDPPTSRRMGAKNHSRHVNTSLPQSTSLGDTMASSESLFSGLETRTDLSSVFLEDSDTLTQSFAYTDDDETFTVYEDVSLGSNTFHDTTFTDENTAMSNYSFRMANVQGPKKYQYGVGTPPRFGCMTATRQARNSSKAPSKKSNSSVSRESLDYTITDGSPCCSCLSTVVEEMKGSYKDISKTINQILYAFSVSPDNLDLVSDKIRDARLEVLEMNRRDHRTSPKY</sequence>
<evidence type="ECO:0000313" key="3">
    <source>
        <dbReference type="Proteomes" id="UP000266841"/>
    </source>
</evidence>
<proteinExistence type="predicted"/>